<protein>
    <recommendedName>
        <fullName evidence="1">Methyltransferase type 11 domain-containing protein</fullName>
    </recommendedName>
</protein>
<dbReference type="InterPro" id="IPR013216">
    <property type="entry name" value="Methyltransf_11"/>
</dbReference>
<dbReference type="EMBL" id="BAAANN010000009">
    <property type="protein sequence ID" value="GAA1955354.1"/>
    <property type="molecule type" value="Genomic_DNA"/>
</dbReference>
<dbReference type="CDD" id="cd02440">
    <property type="entry name" value="AdoMet_MTases"/>
    <property type="match status" value="1"/>
</dbReference>
<dbReference type="Proteomes" id="UP001501116">
    <property type="component" value="Unassembled WGS sequence"/>
</dbReference>
<dbReference type="SUPFAM" id="SSF53335">
    <property type="entry name" value="S-adenosyl-L-methionine-dependent methyltransferases"/>
    <property type="match status" value="1"/>
</dbReference>
<evidence type="ECO:0000313" key="3">
    <source>
        <dbReference type="Proteomes" id="UP001501116"/>
    </source>
</evidence>
<dbReference type="PANTHER" id="PTHR43591">
    <property type="entry name" value="METHYLTRANSFERASE"/>
    <property type="match status" value="1"/>
</dbReference>
<reference evidence="2 3" key="1">
    <citation type="journal article" date="2019" name="Int. J. Syst. Evol. Microbiol.">
        <title>The Global Catalogue of Microorganisms (GCM) 10K type strain sequencing project: providing services to taxonomists for standard genome sequencing and annotation.</title>
        <authorList>
            <consortium name="The Broad Institute Genomics Platform"/>
            <consortium name="The Broad Institute Genome Sequencing Center for Infectious Disease"/>
            <person name="Wu L."/>
            <person name="Ma J."/>
        </authorList>
    </citation>
    <scope>NUCLEOTIDE SEQUENCE [LARGE SCALE GENOMIC DNA]</scope>
    <source>
        <strain evidence="2 3">JCM 14545</strain>
    </source>
</reference>
<dbReference type="RefSeq" id="WP_344417298.1">
    <property type="nucleotide sequence ID" value="NZ_BAAANN010000009.1"/>
</dbReference>
<organism evidence="2 3">
    <name type="scientific">Amycolatopsis minnesotensis</name>
    <dbReference type="NCBI Taxonomy" id="337894"/>
    <lineage>
        <taxon>Bacteria</taxon>
        <taxon>Bacillati</taxon>
        <taxon>Actinomycetota</taxon>
        <taxon>Actinomycetes</taxon>
        <taxon>Pseudonocardiales</taxon>
        <taxon>Pseudonocardiaceae</taxon>
        <taxon>Amycolatopsis</taxon>
    </lineage>
</organism>
<feature type="domain" description="Methyltransferase type 11" evidence="1">
    <location>
        <begin position="37"/>
        <end position="122"/>
    </location>
</feature>
<dbReference type="Pfam" id="PF08241">
    <property type="entry name" value="Methyltransf_11"/>
    <property type="match status" value="1"/>
</dbReference>
<keyword evidence="3" id="KW-1185">Reference proteome</keyword>
<evidence type="ECO:0000313" key="2">
    <source>
        <dbReference type="EMBL" id="GAA1955354.1"/>
    </source>
</evidence>
<dbReference type="InterPro" id="IPR029063">
    <property type="entry name" value="SAM-dependent_MTases_sf"/>
</dbReference>
<gene>
    <name evidence="2" type="ORF">GCM10009754_26250</name>
</gene>
<dbReference type="Gene3D" id="3.40.50.150">
    <property type="entry name" value="Vaccinia Virus protein VP39"/>
    <property type="match status" value="1"/>
</dbReference>
<accession>A0ABN2QQ60</accession>
<evidence type="ECO:0000259" key="1">
    <source>
        <dbReference type="Pfam" id="PF08241"/>
    </source>
</evidence>
<proteinExistence type="predicted"/>
<sequence>MSALPPDYDSEPCRWQGWRSRRDVHDLIAPDLRGPVLDIGCGEGRLASLLADDVSWVGVDSSPTQLATNPHRPVALADMRALPFRDAVFAEVTHLWCLYHVADPMPAIAEAARVLRPGGAYYACTSSRGNDPELMPEGYPATTFDAEDAAEIVGAAFGEVTVERWNQPFSSIETREELRAYCRHHYVPFDRAERVDLPLWLTKRGCLVRAVKR</sequence>
<name>A0ABN2QQ60_9PSEU</name>
<comment type="caution">
    <text evidence="2">The sequence shown here is derived from an EMBL/GenBank/DDBJ whole genome shotgun (WGS) entry which is preliminary data.</text>
</comment>